<dbReference type="Proteomes" id="UP000698028">
    <property type="component" value="Unassembled WGS sequence"/>
</dbReference>
<dbReference type="Pfam" id="PF05834">
    <property type="entry name" value="Lycopene_cycl"/>
    <property type="match status" value="1"/>
</dbReference>
<accession>A0ABS6V7V9</accession>
<dbReference type="RefSeq" id="WP_218633531.1">
    <property type="nucleotide sequence ID" value="NZ_JAHVAH010000001.1"/>
</dbReference>
<protein>
    <submittedName>
        <fullName evidence="1">Lycopene beta-cyclase CrtY</fullName>
        <ecNumber evidence="1">5.5.1.19</ecNumber>
    </submittedName>
</protein>
<organism evidence="1 2">
    <name type="scientific">Sphingomicrobium clamense</name>
    <dbReference type="NCBI Taxonomy" id="2851013"/>
    <lineage>
        <taxon>Bacteria</taxon>
        <taxon>Pseudomonadati</taxon>
        <taxon>Pseudomonadota</taxon>
        <taxon>Alphaproteobacteria</taxon>
        <taxon>Sphingomonadales</taxon>
        <taxon>Sphingomonadaceae</taxon>
        <taxon>Sphingomicrobium</taxon>
    </lineage>
</organism>
<proteinExistence type="predicted"/>
<dbReference type="GO" id="GO:0016853">
    <property type="term" value="F:isomerase activity"/>
    <property type="evidence" value="ECO:0007669"/>
    <property type="project" value="UniProtKB-KW"/>
</dbReference>
<comment type="caution">
    <text evidence="1">The sequence shown here is derived from an EMBL/GenBank/DDBJ whole genome shotgun (WGS) entry which is preliminary data.</text>
</comment>
<name>A0ABS6V7V9_9SPHN</name>
<dbReference type="NCBIfam" id="TIGR01789">
    <property type="entry name" value="lycopene_cycl"/>
    <property type="match status" value="1"/>
</dbReference>
<keyword evidence="1" id="KW-0413">Isomerase</keyword>
<sequence length="384" mass="42837">MSGVRPNLLILGGGLAGGLAAIALAARRPELEVVLVERDAQLGGNHLWSFFASDVEPDDLPLLEPLIEQRWDAYDVRFPDHRRTLETPYHSMTSERLSRTVRDALGEDAIVMGEVVEAGPGHAKLSDGRRIDADAVIDMRGLCGKPEGVECGAQKFVGRMMRVTGGHGLERPVVMDATVSQTDGYRFVYLLPFSETDVFVEDTYYREDAALDVEMLAQRIDHYCDLQGWNAEPAGRMETGVLPVVTGGDPKIFWPEGSGVARGGVRAGLFHHLTSYSVPDAMRFANWLSDVLPCDGEILARKTRAYAVRHWKEQRFDRMLARMLFKAAEPPERYRVLQRFYRLPSSLIERFYAGRTNPADRVRILAGKPPVPIHRAIRAILGKA</sequence>
<evidence type="ECO:0000313" key="1">
    <source>
        <dbReference type="EMBL" id="MBW0145639.1"/>
    </source>
</evidence>
<evidence type="ECO:0000313" key="2">
    <source>
        <dbReference type="Proteomes" id="UP000698028"/>
    </source>
</evidence>
<reference evidence="1 2" key="1">
    <citation type="submission" date="2021-07" db="EMBL/GenBank/DDBJ databases">
        <title>The draft genome sequence of Sphingomicrobium sp. B8.</title>
        <authorList>
            <person name="Mu L."/>
        </authorList>
    </citation>
    <scope>NUCLEOTIDE SEQUENCE [LARGE SCALE GENOMIC DNA]</scope>
    <source>
        <strain evidence="1 2">B8</strain>
    </source>
</reference>
<dbReference type="EC" id="5.5.1.19" evidence="1"/>
<keyword evidence="2" id="KW-1185">Reference proteome</keyword>
<dbReference type="NCBIfam" id="TIGR01790">
    <property type="entry name" value="carotene-cycl"/>
    <property type="match status" value="1"/>
</dbReference>
<dbReference type="EMBL" id="JAHVAH010000001">
    <property type="protein sequence ID" value="MBW0145639.1"/>
    <property type="molecule type" value="Genomic_DNA"/>
</dbReference>
<gene>
    <name evidence="1" type="primary">crtY</name>
    <name evidence="1" type="ORF">KTQ36_10085</name>
</gene>
<dbReference type="InterPro" id="IPR008461">
    <property type="entry name" value="CrtY"/>
</dbReference>
<dbReference type="InterPro" id="IPR010108">
    <property type="entry name" value="Lycopene_cyclase_b/e"/>
</dbReference>